<organism evidence="1 2">
    <name type="scientific">Pluteus cervinus</name>
    <dbReference type="NCBI Taxonomy" id="181527"/>
    <lineage>
        <taxon>Eukaryota</taxon>
        <taxon>Fungi</taxon>
        <taxon>Dikarya</taxon>
        <taxon>Basidiomycota</taxon>
        <taxon>Agaricomycotina</taxon>
        <taxon>Agaricomycetes</taxon>
        <taxon>Agaricomycetidae</taxon>
        <taxon>Agaricales</taxon>
        <taxon>Pluteineae</taxon>
        <taxon>Pluteaceae</taxon>
        <taxon>Pluteus</taxon>
    </lineage>
</organism>
<sequence length="576" mass="64760">MSILSQNPFLYDVHALARERIDEEIASLTARLIALKTTRNTYSPIARLHPEIMQEVFVIASRTSPQWIGIGRTSISISWVCSSWRILALQTSALWSCIDFINPTWIDAALSRTRDRPLDFFLSLPSEYQGDIGHLASASLGNLQRIRELRIQSGWKAGLDQFTRLSPLWVNPAPLLVELKLSHVSLPPNLFSGTFPVLRTLALHACEFDWGSLPIHDGLQSLSITEPIVKTSAEDVLQKLTIVGPCLEELSFRQIIPWTGFSLPNQTPHFSETRHSFAKMKSFNMDEHAARFTTFILDHLSLPTNPDISIWVEGNAGQYDTVRSFVSCRGISGKWPIVSFDVGVEADHVVMHMAEERYPDRAGDGVEINDSNEADDRSQARRVSLTVEPSGGFANVILVLDILPLPEIKTLSFSGGYLENHGSILMDYFNAQGGVERLDIDVYFIPTFTAVIHGQNKRLRDLNGTGRGDDVREQDVDDEMKAQYRTTIIFHNLVTLRYTGDGDDYLFSWEYYEILREWLMWRKAAGVGIDLLVFSDVVIPSITRLEMFFKGIVKVECVGVRENVDGSVGMAFSPGY</sequence>
<protein>
    <submittedName>
        <fullName evidence="1">Uncharacterized protein</fullName>
    </submittedName>
</protein>
<accession>A0ACD3AK80</accession>
<evidence type="ECO:0000313" key="2">
    <source>
        <dbReference type="Proteomes" id="UP000308600"/>
    </source>
</evidence>
<reference evidence="1 2" key="1">
    <citation type="journal article" date="2019" name="Nat. Ecol. Evol.">
        <title>Megaphylogeny resolves global patterns of mushroom evolution.</title>
        <authorList>
            <person name="Varga T."/>
            <person name="Krizsan K."/>
            <person name="Foldi C."/>
            <person name="Dima B."/>
            <person name="Sanchez-Garcia M."/>
            <person name="Sanchez-Ramirez S."/>
            <person name="Szollosi G.J."/>
            <person name="Szarkandi J.G."/>
            <person name="Papp V."/>
            <person name="Albert L."/>
            <person name="Andreopoulos W."/>
            <person name="Angelini C."/>
            <person name="Antonin V."/>
            <person name="Barry K.W."/>
            <person name="Bougher N.L."/>
            <person name="Buchanan P."/>
            <person name="Buyck B."/>
            <person name="Bense V."/>
            <person name="Catcheside P."/>
            <person name="Chovatia M."/>
            <person name="Cooper J."/>
            <person name="Damon W."/>
            <person name="Desjardin D."/>
            <person name="Finy P."/>
            <person name="Geml J."/>
            <person name="Haridas S."/>
            <person name="Hughes K."/>
            <person name="Justo A."/>
            <person name="Karasinski D."/>
            <person name="Kautmanova I."/>
            <person name="Kiss B."/>
            <person name="Kocsube S."/>
            <person name="Kotiranta H."/>
            <person name="LaButti K.M."/>
            <person name="Lechner B.E."/>
            <person name="Liimatainen K."/>
            <person name="Lipzen A."/>
            <person name="Lukacs Z."/>
            <person name="Mihaltcheva S."/>
            <person name="Morgado L.N."/>
            <person name="Niskanen T."/>
            <person name="Noordeloos M.E."/>
            <person name="Ohm R.A."/>
            <person name="Ortiz-Santana B."/>
            <person name="Ovrebo C."/>
            <person name="Racz N."/>
            <person name="Riley R."/>
            <person name="Savchenko A."/>
            <person name="Shiryaev A."/>
            <person name="Soop K."/>
            <person name="Spirin V."/>
            <person name="Szebenyi C."/>
            <person name="Tomsovsky M."/>
            <person name="Tulloss R.E."/>
            <person name="Uehling J."/>
            <person name="Grigoriev I.V."/>
            <person name="Vagvolgyi C."/>
            <person name="Papp T."/>
            <person name="Martin F.M."/>
            <person name="Miettinen O."/>
            <person name="Hibbett D.S."/>
            <person name="Nagy L.G."/>
        </authorList>
    </citation>
    <scope>NUCLEOTIDE SEQUENCE [LARGE SCALE GENOMIC DNA]</scope>
    <source>
        <strain evidence="1 2">NL-1719</strain>
    </source>
</reference>
<keyword evidence="2" id="KW-1185">Reference proteome</keyword>
<evidence type="ECO:0000313" key="1">
    <source>
        <dbReference type="EMBL" id="TFK66278.1"/>
    </source>
</evidence>
<gene>
    <name evidence="1" type="ORF">BDN72DRAFT_844555</name>
</gene>
<dbReference type="Proteomes" id="UP000308600">
    <property type="component" value="Unassembled WGS sequence"/>
</dbReference>
<proteinExistence type="predicted"/>
<name>A0ACD3AK80_9AGAR</name>
<dbReference type="EMBL" id="ML208410">
    <property type="protein sequence ID" value="TFK66278.1"/>
    <property type="molecule type" value="Genomic_DNA"/>
</dbReference>